<proteinExistence type="predicted"/>
<evidence type="ECO:0000313" key="22">
    <source>
        <dbReference type="Proteomes" id="UP000575480"/>
    </source>
</evidence>
<keyword evidence="7" id="KW-0186">Copper</keyword>
<dbReference type="Proteomes" id="UP000535457">
    <property type="component" value="Unassembled WGS sequence"/>
</dbReference>
<dbReference type="EMBL" id="JACATG010000007">
    <property type="protein sequence ID" value="NWK14088.1"/>
    <property type="molecule type" value="Genomic_DNA"/>
</dbReference>
<dbReference type="Pfam" id="PF04234">
    <property type="entry name" value="CopC"/>
    <property type="match status" value="1"/>
</dbReference>
<evidence type="ECO:0000256" key="6">
    <source>
        <dbReference type="ARBA" id="ARBA00022989"/>
    </source>
</evidence>
<organism evidence="12 23">
    <name type="scientific">Marine Group I thaumarchaeote</name>
    <dbReference type="NCBI Taxonomy" id="2511932"/>
    <lineage>
        <taxon>Archaea</taxon>
        <taxon>Nitrososphaerota</taxon>
        <taxon>Marine Group I</taxon>
    </lineage>
</organism>
<dbReference type="Pfam" id="PF05425">
    <property type="entry name" value="CopD"/>
    <property type="match status" value="1"/>
</dbReference>
<evidence type="ECO:0000256" key="7">
    <source>
        <dbReference type="ARBA" id="ARBA00023008"/>
    </source>
</evidence>
<feature type="transmembrane region" description="Helical" evidence="9">
    <location>
        <begin position="894"/>
        <end position="911"/>
    </location>
</feature>
<accession>A0A7K4M7H3</accession>
<keyword evidence="2" id="KW-1003">Cell membrane</keyword>
<evidence type="ECO:0000313" key="15">
    <source>
        <dbReference type="EMBL" id="NWJ83343.1"/>
    </source>
</evidence>
<dbReference type="InterPro" id="IPR008457">
    <property type="entry name" value="Cu-R_CopD_dom"/>
</dbReference>
<evidence type="ECO:0000256" key="1">
    <source>
        <dbReference type="ARBA" id="ARBA00004651"/>
    </source>
</evidence>
<dbReference type="GO" id="GO:0005507">
    <property type="term" value="F:copper ion binding"/>
    <property type="evidence" value="ECO:0007669"/>
    <property type="project" value="InterPro"/>
</dbReference>
<keyword evidence="8 9" id="KW-0472">Membrane</keyword>
<feature type="transmembrane region" description="Helical" evidence="9">
    <location>
        <begin position="259"/>
        <end position="279"/>
    </location>
</feature>
<dbReference type="GO" id="GO:0006825">
    <property type="term" value="P:copper ion transport"/>
    <property type="evidence" value="ECO:0007669"/>
    <property type="project" value="InterPro"/>
</dbReference>
<dbReference type="Proteomes" id="UP000520052">
    <property type="component" value="Unassembled WGS sequence"/>
</dbReference>
<evidence type="ECO:0000259" key="11">
    <source>
        <dbReference type="Pfam" id="PF05425"/>
    </source>
</evidence>
<evidence type="ECO:0000313" key="12">
    <source>
        <dbReference type="EMBL" id="NWJ20003.1"/>
    </source>
</evidence>
<dbReference type="GO" id="GO:0042597">
    <property type="term" value="C:periplasmic space"/>
    <property type="evidence" value="ECO:0007669"/>
    <property type="project" value="InterPro"/>
</dbReference>
<protein>
    <submittedName>
        <fullName evidence="12">CopD family protein</fullName>
    </submittedName>
</protein>
<gene>
    <name evidence="16" type="ORF">HX840_02325</name>
    <name evidence="13" type="ORF">HX848_00685</name>
    <name evidence="17" type="ORF">HX853_05585</name>
    <name evidence="15" type="ORF">HX854_01150</name>
    <name evidence="14" type="ORF">HX858_01260</name>
    <name evidence="12" type="ORF">HX860_02885</name>
</gene>
<evidence type="ECO:0000256" key="3">
    <source>
        <dbReference type="ARBA" id="ARBA00022692"/>
    </source>
</evidence>
<name>A0A7K4M7H3_9ARCH</name>
<dbReference type="PANTHER" id="PTHR34820:SF4">
    <property type="entry name" value="INNER MEMBRANE PROTEIN YEBZ"/>
    <property type="match status" value="1"/>
</dbReference>
<feature type="transmembrane region" description="Helical" evidence="9">
    <location>
        <begin position="188"/>
        <end position="210"/>
    </location>
</feature>
<evidence type="ECO:0000256" key="4">
    <source>
        <dbReference type="ARBA" id="ARBA00022723"/>
    </source>
</evidence>
<evidence type="ECO:0000256" key="2">
    <source>
        <dbReference type="ARBA" id="ARBA00022475"/>
    </source>
</evidence>
<comment type="caution">
    <text evidence="12">The sequence shown here is derived from an EMBL/GenBank/DDBJ whole genome shotgun (WGS) entry which is preliminary data.</text>
</comment>
<dbReference type="Proteomes" id="UP000575480">
    <property type="component" value="Unassembled WGS sequence"/>
</dbReference>
<reference evidence="18 19" key="1">
    <citation type="journal article" date="2019" name="Environ. Microbiol.">
        <title>Genomics insights into ecotype formation of ammonia-oxidizing archaea in the deep ocean.</title>
        <authorList>
            <person name="Wang Y."/>
            <person name="Huang J.M."/>
            <person name="Cui G.J."/>
            <person name="Nunoura T."/>
            <person name="Takaki Y."/>
            <person name="Li W.L."/>
            <person name="Li J."/>
            <person name="Gao Z.M."/>
            <person name="Takai K."/>
            <person name="Zhang A.Q."/>
            <person name="Stepanauskas R."/>
        </authorList>
    </citation>
    <scope>NUCLEOTIDE SEQUENCE [LARGE SCALE GENOMIC DNA]</scope>
    <source>
        <strain evidence="12 23">L14</strain>
        <strain evidence="14 22">L15a</strain>
        <strain evidence="17 19">L19a</strain>
        <strain evidence="13 21">T1L11</strain>
        <strain evidence="16 20">T1L9</strain>
        <strain evidence="15 18">T3L1</strain>
    </source>
</reference>
<dbReference type="EMBL" id="JACATH010000001">
    <property type="protein sequence ID" value="NWJ56390.1"/>
    <property type="molecule type" value="Genomic_DNA"/>
</dbReference>
<evidence type="ECO:0000256" key="8">
    <source>
        <dbReference type="ARBA" id="ARBA00023136"/>
    </source>
</evidence>
<keyword evidence="4" id="KW-0479">Metal-binding</keyword>
<evidence type="ECO:0000313" key="19">
    <source>
        <dbReference type="Proteomes" id="UP000535457"/>
    </source>
</evidence>
<dbReference type="InterPro" id="IPR014756">
    <property type="entry name" value="Ig_E-set"/>
</dbReference>
<dbReference type="EMBL" id="JACATC010000001">
    <property type="protein sequence ID" value="NWJ83343.1"/>
    <property type="molecule type" value="Genomic_DNA"/>
</dbReference>
<dbReference type="InterPro" id="IPR014755">
    <property type="entry name" value="Cu-Rt/internalin_Ig-like"/>
</dbReference>
<keyword evidence="5" id="KW-0732">Signal</keyword>
<feature type="domain" description="CopC" evidence="10">
    <location>
        <begin position="22"/>
        <end position="117"/>
    </location>
</feature>
<dbReference type="AlphaFoldDB" id="A0A7K4M7H3"/>
<dbReference type="InterPro" id="IPR032694">
    <property type="entry name" value="CopC/D"/>
</dbReference>
<reference evidence="12" key="2">
    <citation type="submission" date="2020-06" db="EMBL/GenBank/DDBJ databases">
        <authorList>
            <person name="Wang Y."/>
        </authorList>
    </citation>
    <scope>NUCLEOTIDE SEQUENCE</scope>
    <source>
        <strain evidence="12">L14</strain>
        <strain evidence="14">L15a</strain>
        <strain evidence="17">L19a</strain>
        <strain evidence="13">T1L11</strain>
        <strain evidence="16">T1L9</strain>
        <strain evidence="15">T3L1</strain>
    </source>
</reference>
<dbReference type="EMBL" id="JACATI010000002">
    <property type="protein sequence ID" value="NWJ20003.1"/>
    <property type="molecule type" value="Genomic_DNA"/>
</dbReference>
<dbReference type="SUPFAM" id="SSF81296">
    <property type="entry name" value="E set domains"/>
    <property type="match status" value="1"/>
</dbReference>
<dbReference type="SUPFAM" id="SSF63829">
    <property type="entry name" value="Calcium-dependent phosphotriesterase"/>
    <property type="match status" value="1"/>
</dbReference>
<evidence type="ECO:0000313" key="13">
    <source>
        <dbReference type="EMBL" id="NWJ27914.1"/>
    </source>
</evidence>
<dbReference type="GO" id="GO:0005886">
    <property type="term" value="C:plasma membrane"/>
    <property type="evidence" value="ECO:0007669"/>
    <property type="project" value="UniProtKB-SubCell"/>
</dbReference>
<evidence type="ECO:0000313" key="20">
    <source>
        <dbReference type="Proteomes" id="UP000547822"/>
    </source>
</evidence>
<sequence>MMKFLIILLIISSISIPFAAAHPFTEETIPSLTSSSPTGVTEVIVYFSEPVEINFSILKVLDSNGSQIDNKDTSYYEGEESLVVTTSPLEDGVYTVSTKVLSKIDGHLVPDAFLFTIGNVVVDPALLGQRGPSEIVFLPEAGARFPGLVGQTIVLGAVIASLIIWGTQNKQLIREELDKIESFHHGKFMSITGIGLVLIFVSNILMITVQTIRLETSPIDAIQTSFGTTWIVRMSITVILLGIWFWLYRKKVLSKKNQIPMLVVMLALIVTSSLIGHGAASGETSALVLDYIHNLVAAVWIGGIFYFIFILLPTISQLKEPKREKMSLVLIPRFSIVFIIAVGIVIITGPTLMWFLESDVGLITESIYGQLIILKISIAAIMIGLGGFAQFKLQKNAEKNLQSGKITVHKKLRRSLKVDAGLGILLLGVVALLTNGTLPAGEIQKVDAQEIIYGFKITEFTENTKFDIEISPFSSGVNTIIIKVSDLDNKPLYDSDQIKVKVSNPSKNISTIEIPMEIIKENKDSPTEFQGELTFGFSGEWQVEIEAQRTENANESKIMYLLVKPRLTNIQTQIIEYELPEDAKPLFPLYDGKNSIWISDSSAPRLWQFSLDTQEFSSYSFNGLTTTFLTQDNKGRIWFTDTPRNQIGFFDPENKQITTKTIPKLDPVISENTPIFIQADFDGNIWITIVNKDRILKYLPELDVFEEIVMPDKQSLPFALAVDEEGMIWYSTTGAGKIGFIDPKDNKITQISSEPLQAPEALIFDDDGNLWIAEHTGLAITKFNPVLETFERISVPDKDALPFGMTFDKYGNIWFAQHTIDKIGVYDPDNNNLIEIPVPTETSFIQFMTSDGNDNVWFVEQQANKIGTVKITEIPVITSQIQTTNDFELKYTEIASPLIALGIIATSLFYVKSIQDKRRLNSLINS</sequence>
<dbReference type="Proteomes" id="UP000547822">
    <property type="component" value="Unassembled WGS sequence"/>
</dbReference>
<dbReference type="EMBL" id="JACATE010000001">
    <property type="protein sequence ID" value="NWJ27914.1"/>
    <property type="molecule type" value="Genomic_DNA"/>
</dbReference>
<feature type="transmembrane region" description="Helical" evidence="9">
    <location>
        <begin position="148"/>
        <end position="167"/>
    </location>
</feature>
<dbReference type="Gene3D" id="2.60.40.1220">
    <property type="match status" value="1"/>
</dbReference>
<evidence type="ECO:0000313" key="21">
    <source>
        <dbReference type="Proteomes" id="UP000563820"/>
    </source>
</evidence>
<dbReference type="InterPro" id="IPR015943">
    <property type="entry name" value="WD40/YVTN_repeat-like_dom_sf"/>
</dbReference>
<feature type="transmembrane region" description="Helical" evidence="9">
    <location>
        <begin position="334"/>
        <end position="355"/>
    </location>
</feature>
<dbReference type="Proteomes" id="UP000587702">
    <property type="component" value="Unassembled WGS sequence"/>
</dbReference>
<feature type="transmembrane region" description="Helical" evidence="9">
    <location>
        <begin position="367"/>
        <end position="389"/>
    </location>
</feature>
<keyword evidence="3 9" id="KW-0812">Transmembrane</keyword>
<feature type="transmembrane region" description="Helical" evidence="9">
    <location>
        <begin position="291"/>
        <end position="313"/>
    </location>
</feature>
<dbReference type="Proteomes" id="UP000563820">
    <property type="component" value="Unassembled WGS sequence"/>
</dbReference>
<keyword evidence="6 9" id="KW-1133">Transmembrane helix</keyword>
<dbReference type="PANTHER" id="PTHR34820">
    <property type="entry name" value="INNER MEMBRANE PROTEIN YEBZ"/>
    <property type="match status" value="1"/>
</dbReference>
<evidence type="ECO:0000313" key="17">
    <source>
        <dbReference type="EMBL" id="NWK14088.1"/>
    </source>
</evidence>
<feature type="domain" description="Copper resistance protein D" evidence="11">
    <location>
        <begin position="331"/>
        <end position="433"/>
    </location>
</feature>
<comment type="subcellular location">
    <subcellularLocation>
        <location evidence="1">Cell membrane</location>
        <topology evidence="1">Multi-pass membrane protein</topology>
    </subcellularLocation>
</comment>
<feature type="transmembrane region" description="Helical" evidence="9">
    <location>
        <begin position="420"/>
        <end position="438"/>
    </location>
</feature>
<evidence type="ECO:0000256" key="5">
    <source>
        <dbReference type="ARBA" id="ARBA00022729"/>
    </source>
</evidence>
<evidence type="ECO:0000313" key="14">
    <source>
        <dbReference type="EMBL" id="NWJ56390.1"/>
    </source>
</evidence>
<dbReference type="EMBL" id="JACATD010000002">
    <property type="protein sequence ID" value="NWK00730.1"/>
    <property type="molecule type" value="Genomic_DNA"/>
</dbReference>
<evidence type="ECO:0000313" key="16">
    <source>
        <dbReference type="EMBL" id="NWK00730.1"/>
    </source>
</evidence>
<dbReference type="Gene3D" id="2.130.10.10">
    <property type="entry name" value="YVTN repeat-like/Quinoprotein amine dehydrogenase"/>
    <property type="match status" value="2"/>
</dbReference>
<feature type="transmembrane region" description="Helical" evidence="9">
    <location>
        <begin position="230"/>
        <end position="247"/>
    </location>
</feature>
<dbReference type="InterPro" id="IPR007348">
    <property type="entry name" value="CopC_dom"/>
</dbReference>
<evidence type="ECO:0000313" key="18">
    <source>
        <dbReference type="Proteomes" id="UP000520052"/>
    </source>
</evidence>
<dbReference type="GO" id="GO:0046688">
    <property type="term" value="P:response to copper ion"/>
    <property type="evidence" value="ECO:0007669"/>
    <property type="project" value="InterPro"/>
</dbReference>
<evidence type="ECO:0000313" key="23">
    <source>
        <dbReference type="Proteomes" id="UP000587702"/>
    </source>
</evidence>
<evidence type="ECO:0000256" key="9">
    <source>
        <dbReference type="SAM" id="Phobius"/>
    </source>
</evidence>
<evidence type="ECO:0000259" key="10">
    <source>
        <dbReference type="Pfam" id="PF04234"/>
    </source>
</evidence>
<dbReference type="Pfam" id="PF24684">
    <property type="entry name" value="Vgb_lyase"/>
    <property type="match status" value="1"/>
</dbReference>